<evidence type="ECO:0000256" key="2">
    <source>
        <dbReference type="ARBA" id="ARBA00022630"/>
    </source>
</evidence>
<comment type="similarity">
    <text evidence="1">Belongs to the FAD-binding monooxygenase family.</text>
</comment>
<keyword evidence="6" id="KW-1185">Reference proteome</keyword>
<name>A0ABR3GB46_9PEZI</name>
<keyword evidence="3" id="KW-0274">FAD</keyword>
<evidence type="ECO:0008006" key="7">
    <source>
        <dbReference type="Google" id="ProtNLM"/>
    </source>
</evidence>
<reference evidence="5 6" key="1">
    <citation type="submission" date="2024-02" db="EMBL/GenBank/DDBJ databases">
        <title>Discinaceae phylogenomics.</title>
        <authorList>
            <person name="Dirks A.C."/>
            <person name="James T.Y."/>
        </authorList>
    </citation>
    <scope>NUCLEOTIDE SEQUENCE [LARGE SCALE GENOMIC DNA]</scope>
    <source>
        <strain evidence="5 6">ACD0624</strain>
    </source>
</reference>
<protein>
    <recommendedName>
        <fullName evidence="7">Flavin-containing monooxygenase</fullName>
    </recommendedName>
</protein>
<dbReference type="PANTHER" id="PTHR42877">
    <property type="entry name" value="L-ORNITHINE N(5)-MONOOXYGENASE-RELATED"/>
    <property type="match status" value="1"/>
</dbReference>
<dbReference type="Pfam" id="PF00743">
    <property type="entry name" value="FMO-like"/>
    <property type="match status" value="1"/>
</dbReference>
<comment type="caution">
    <text evidence="5">The sequence shown here is derived from an EMBL/GenBank/DDBJ whole genome shotgun (WGS) entry which is preliminary data.</text>
</comment>
<dbReference type="EMBL" id="JBBBZM010000135">
    <property type="protein sequence ID" value="KAL0633164.1"/>
    <property type="molecule type" value="Genomic_DNA"/>
</dbReference>
<evidence type="ECO:0000256" key="4">
    <source>
        <dbReference type="ARBA" id="ARBA00023002"/>
    </source>
</evidence>
<evidence type="ECO:0000313" key="5">
    <source>
        <dbReference type="EMBL" id="KAL0633164.1"/>
    </source>
</evidence>
<dbReference type="InterPro" id="IPR051209">
    <property type="entry name" value="FAD-bind_Monooxygenase_sf"/>
</dbReference>
<proteinExistence type="inferred from homology"/>
<keyword evidence="4" id="KW-0560">Oxidoreductase</keyword>
<evidence type="ECO:0000256" key="3">
    <source>
        <dbReference type="ARBA" id="ARBA00022827"/>
    </source>
</evidence>
<organism evidence="5 6">
    <name type="scientific">Discina gigas</name>
    <dbReference type="NCBI Taxonomy" id="1032678"/>
    <lineage>
        <taxon>Eukaryota</taxon>
        <taxon>Fungi</taxon>
        <taxon>Dikarya</taxon>
        <taxon>Ascomycota</taxon>
        <taxon>Pezizomycotina</taxon>
        <taxon>Pezizomycetes</taxon>
        <taxon>Pezizales</taxon>
        <taxon>Discinaceae</taxon>
        <taxon>Discina</taxon>
    </lineage>
</organism>
<dbReference type="InterPro" id="IPR020946">
    <property type="entry name" value="Flavin_mOase-like"/>
</dbReference>
<dbReference type="PANTHER" id="PTHR42877:SF11">
    <property type="entry name" value="MONOOXYGENASE, PUTATIVE (AFU_ORTHOLOGUE AFUA_6G13790)-RELATED"/>
    <property type="match status" value="1"/>
</dbReference>
<dbReference type="SUPFAM" id="SSF51905">
    <property type="entry name" value="FAD/NAD(P)-binding domain"/>
    <property type="match status" value="2"/>
</dbReference>
<gene>
    <name evidence="5" type="ORF">Q9L58_007950</name>
</gene>
<accession>A0ABR3GB46</accession>
<sequence length="561" mass="64300">MAPPVDVNTASTEAHPNVWVPVRDEGLFNPKKMRIITVGAGHAGLMMAYKMRHEVKCESYVDHVIYEKNHDVGGTWLENRYPGIACDVPAHIYTFSWEPNPNWTEYYVGGDEIWHYIKDTSDKYDLARDVQFKSKVLEAIWNEPRGKWEIKIDQNGTIISDECDVFIDCSGALNKWNWPKIEGIENFKGHLVHSAKWDSGYDYTDKRVAVIGNGSSAIQIFPKLQKVAAHITNYMRGPTWISSGFSEELTPEGKNFKYTEEQKAEFRDNPASLKKYRKDIEHAFNRFFYALITDSPENKYMTEEYAKIMKRRLGGDEELAQEFIPKWSVGCRRLTPGEGYLEALQEKNASHTWSPIVKITENGIITKDGKECELDAIVCATGFDVSYVPQWKMQGYGGKTLESWREDPQSFLGIHAPDMPNYFIVNGPNCPIGHGSLLAVMEWTSEYILKWVVKLATEEIKSFAVKPDVLNEYNVYIQEFLKRTVWTSGCRSWYKSGTIDGKVTAMYPGSIIHYKELVENIRGEDFDYKYNGPNRFRFMGNGKALLELEGGHGDLSFYIKK</sequence>
<dbReference type="Gene3D" id="3.50.50.60">
    <property type="entry name" value="FAD/NAD(P)-binding domain"/>
    <property type="match status" value="2"/>
</dbReference>
<evidence type="ECO:0000256" key="1">
    <source>
        <dbReference type="ARBA" id="ARBA00010139"/>
    </source>
</evidence>
<dbReference type="Proteomes" id="UP001447188">
    <property type="component" value="Unassembled WGS sequence"/>
</dbReference>
<keyword evidence="2" id="KW-0285">Flavoprotein</keyword>
<evidence type="ECO:0000313" key="6">
    <source>
        <dbReference type="Proteomes" id="UP001447188"/>
    </source>
</evidence>
<dbReference type="InterPro" id="IPR036188">
    <property type="entry name" value="FAD/NAD-bd_sf"/>
</dbReference>